<dbReference type="PANTHER" id="PTHR30204:SF69">
    <property type="entry name" value="MERR-FAMILY TRANSCRIPTIONAL REGULATOR"/>
    <property type="match status" value="1"/>
</dbReference>
<keyword evidence="2" id="KW-0805">Transcription regulation</keyword>
<reference evidence="7" key="1">
    <citation type="journal article" date="2019" name="Int. J. Syst. Evol. Microbiol.">
        <title>The Global Catalogue of Microorganisms (GCM) 10K type strain sequencing project: providing services to taxonomists for standard genome sequencing and annotation.</title>
        <authorList>
            <consortium name="The Broad Institute Genomics Platform"/>
            <consortium name="The Broad Institute Genome Sequencing Center for Infectious Disease"/>
            <person name="Wu L."/>
            <person name="Ma J."/>
        </authorList>
    </citation>
    <scope>NUCLEOTIDE SEQUENCE [LARGE SCALE GENOMIC DNA]</scope>
    <source>
        <strain evidence="7">CCUG 43117</strain>
    </source>
</reference>
<gene>
    <name evidence="6" type="ORF">ACFPN9_15760</name>
</gene>
<keyword evidence="3" id="KW-0238">DNA-binding</keyword>
<evidence type="ECO:0000256" key="2">
    <source>
        <dbReference type="ARBA" id="ARBA00023015"/>
    </source>
</evidence>
<keyword evidence="4" id="KW-0804">Transcription</keyword>
<dbReference type="InterPro" id="IPR009061">
    <property type="entry name" value="DNA-bd_dom_put_sf"/>
</dbReference>
<name>A0ABW0P211_9HYPH</name>
<dbReference type="PANTHER" id="PTHR30204">
    <property type="entry name" value="REDOX-CYCLING DRUG-SENSING TRANSCRIPTIONAL ACTIVATOR SOXR"/>
    <property type="match status" value="1"/>
</dbReference>
<dbReference type="EMBL" id="JBHSLU010000047">
    <property type="protein sequence ID" value="MFC5506714.1"/>
    <property type="molecule type" value="Genomic_DNA"/>
</dbReference>
<evidence type="ECO:0000256" key="1">
    <source>
        <dbReference type="ARBA" id="ARBA00022491"/>
    </source>
</evidence>
<keyword evidence="1" id="KW-0678">Repressor</keyword>
<dbReference type="PROSITE" id="PS50937">
    <property type="entry name" value="HTH_MERR_2"/>
    <property type="match status" value="1"/>
</dbReference>
<dbReference type="InterPro" id="IPR047057">
    <property type="entry name" value="MerR_fam"/>
</dbReference>
<dbReference type="RefSeq" id="WP_067254363.1">
    <property type="nucleotide sequence ID" value="NZ_JBHSLU010000047.1"/>
</dbReference>
<organism evidence="6 7">
    <name type="scientific">Bosea massiliensis</name>
    <dbReference type="NCBI Taxonomy" id="151419"/>
    <lineage>
        <taxon>Bacteria</taxon>
        <taxon>Pseudomonadati</taxon>
        <taxon>Pseudomonadota</taxon>
        <taxon>Alphaproteobacteria</taxon>
        <taxon>Hyphomicrobiales</taxon>
        <taxon>Boseaceae</taxon>
        <taxon>Bosea</taxon>
    </lineage>
</organism>
<evidence type="ECO:0000256" key="4">
    <source>
        <dbReference type="ARBA" id="ARBA00023163"/>
    </source>
</evidence>
<dbReference type="CDD" id="cd00592">
    <property type="entry name" value="HTH_MerR-like"/>
    <property type="match status" value="1"/>
</dbReference>
<protein>
    <submittedName>
        <fullName evidence="6">MerR family transcriptional regulator</fullName>
    </submittedName>
</protein>
<sequence>MRTIRQIADEFGLSLRTLRYYEQRGLIKSKRFSSDKSLRMYDDEDHARVAQVVRWVRMGFMLSEIENDAIDVHKLRAQLQYIYDRMAELETAALLIKEEIRSKSHS</sequence>
<dbReference type="Proteomes" id="UP001596060">
    <property type="component" value="Unassembled WGS sequence"/>
</dbReference>
<dbReference type="InterPro" id="IPR000551">
    <property type="entry name" value="MerR-type_HTH_dom"/>
</dbReference>
<feature type="domain" description="HTH merR-type" evidence="5">
    <location>
        <begin position="1"/>
        <end position="72"/>
    </location>
</feature>
<dbReference type="Gene3D" id="1.10.1660.10">
    <property type="match status" value="1"/>
</dbReference>
<accession>A0ABW0P211</accession>
<keyword evidence="7" id="KW-1185">Reference proteome</keyword>
<dbReference type="Pfam" id="PF13411">
    <property type="entry name" value="MerR_1"/>
    <property type="match status" value="1"/>
</dbReference>
<evidence type="ECO:0000259" key="5">
    <source>
        <dbReference type="PROSITE" id="PS50937"/>
    </source>
</evidence>
<evidence type="ECO:0000313" key="7">
    <source>
        <dbReference type="Proteomes" id="UP001596060"/>
    </source>
</evidence>
<evidence type="ECO:0000313" key="6">
    <source>
        <dbReference type="EMBL" id="MFC5506714.1"/>
    </source>
</evidence>
<comment type="caution">
    <text evidence="6">The sequence shown here is derived from an EMBL/GenBank/DDBJ whole genome shotgun (WGS) entry which is preliminary data.</text>
</comment>
<proteinExistence type="predicted"/>
<dbReference type="SUPFAM" id="SSF46955">
    <property type="entry name" value="Putative DNA-binding domain"/>
    <property type="match status" value="1"/>
</dbReference>
<evidence type="ECO:0000256" key="3">
    <source>
        <dbReference type="ARBA" id="ARBA00023125"/>
    </source>
</evidence>
<dbReference type="SMART" id="SM00422">
    <property type="entry name" value="HTH_MERR"/>
    <property type="match status" value="1"/>
</dbReference>